<reference evidence="1 2" key="1">
    <citation type="submission" date="2018-08" db="EMBL/GenBank/DDBJ databases">
        <authorList>
            <person name="Hellinger R.D."/>
            <person name="Sparks H.E."/>
            <person name="Pedulla M.L."/>
            <person name="Garlena R.A."/>
            <person name="Russell D.A."/>
            <person name="Pope W.H."/>
            <person name="Jacobs-Sera D."/>
            <person name="Hatfull G.F."/>
        </authorList>
    </citation>
    <scope>NUCLEOTIDE SEQUENCE [LARGE SCALE GENOMIC DNA]</scope>
</reference>
<accession>A0A386KAM0</accession>
<name>A0A386KAM0_9CAUD</name>
<protein>
    <submittedName>
        <fullName evidence="1">Uncharacterized protein</fullName>
    </submittedName>
</protein>
<evidence type="ECO:0000313" key="2">
    <source>
        <dbReference type="Proteomes" id="UP000267267"/>
    </source>
</evidence>
<dbReference type="Proteomes" id="UP000267267">
    <property type="component" value="Segment"/>
</dbReference>
<organism evidence="1 2">
    <name type="scientific">Mycobacterium phage Wamburgrxpress</name>
    <dbReference type="NCBI Taxonomy" id="2315617"/>
    <lineage>
        <taxon>Viruses</taxon>
        <taxon>Duplodnaviria</taxon>
        <taxon>Heunggongvirae</taxon>
        <taxon>Uroviricota</taxon>
        <taxon>Caudoviricetes</taxon>
        <taxon>Vilmaviridae</taxon>
        <taxon>Lclasvirinae</taxon>
        <taxon>Bronvirus</taxon>
        <taxon>Bronvirus joedirt</taxon>
        <taxon>Mycobacterium virus JoeDirt</taxon>
    </lineage>
</organism>
<proteinExistence type="predicted"/>
<dbReference type="EMBL" id="MH744425">
    <property type="protein sequence ID" value="AYD82229.1"/>
    <property type="molecule type" value="Genomic_DNA"/>
</dbReference>
<gene>
    <name evidence="1" type="primary">49</name>
    <name evidence="1" type="ORF">SEA_WAMBURGRXPRESS_50</name>
</gene>
<sequence length="138" mass="14834">MSQKSVFDQPGVEKVLPGQTAELPIAVKVTGRNMHAVSLIASTVAESTEKATALCPYFNKDGSLASVELFHPQIPDGYVEIKPGEYLILAEDKTTIAIASKQEFDFVKKGMELSRRIDETIAKIAGDVLSAIGVGAKR</sequence>
<evidence type="ECO:0000313" key="1">
    <source>
        <dbReference type="EMBL" id="AYD82229.1"/>
    </source>
</evidence>